<feature type="domain" description="ABC transporter" evidence="6">
    <location>
        <begin position="15"/>
        <end position="251"/>
    </location>
</feature>
<dbReference type="GO" id="GO:0016887">
    <property type="term" value="F:ATP hydrolysis activity"/>
    <property type="evidence" value="ECO:0007669"/>
    <property type="project" value="InterPro"/>
</dbReference>
<dbReference type="PANTHER" id="PTHR43790">
    <property type="entry name" value="CARBOHYDRATE TRANSPORT ATP-BINDING PROTEIN MG119-RELATED"/>
    <property type="match status" value="1"/>
</dbReference>
<evidence type="ECO:0000259" key="6">
    <source>
        <dbReference type="PROSITE" id="PS50893"/>
    </source>
</evidence>
<evidence type="ECO:0000313" key="8">
    <source>
        <dbReference type="Proteomes" id="UP000500767"/>
    </source>
</evidence>
<reference evidence="7 8" key="1">
    <citation type="journal article" date="2014" name="World J. Microbiol. Biotechnol.">
        <title>Biodiversity and physiological characteristics of Antarctic and Arctic lichens-associated bacteria.</title>
        <authorList>
            <person name="Lee Y.M."/>
            <person name="Kim E.H."/>
            <person name="Lee H.K."/>
            <person name="Hong S.G."/>
        </authorList>
    </citation>
    <scope>NUCLEOTIDE SEQUENCE [LARGE SCALE GENOMIC DNA]</scope>
    <source>
        <strain evidence="7 8">PAMC 26569</strain>
    </source>
</reference>
<evidence type="ECO:0000256" key="5">
    <source>
        <dbReference type="ARBA" id="ARBA00022840"/>
    </source>
</evidence>
<dbReference type="InterPro" id="IPR050107">
    <property type="entry name" value="ABC_carbohydrate_import_ATPase"/>
</dbReference>
<accession>A0A6M8HV92</accession>
<dbReference type="KEGG" id="lck:HN018_20420"/>
<keyword evidence="1" id="KW-0813">Transport</keyword>
<keyword evidence="5 7" id="KW-0067">ATP-binding</keyword>
<dbReference type="RefSeq" id="WP_171833767.1">
    <property type="nucleotide sequence ID" value="NZ_CP053708.1"/>
</dbReference>
<evidence type="ECO:0000256" key="2">
    <source>
        <dbReference type="ARBA" id="ARBA00022597"/>
    </source>
</evidence>
<keyword evidence="3" id="KW-0677">Repeat</keyword>
<dbReference type="InterPro" id="IPR027417">
    <property type="entry name" value="P-loop_NTPase"/>
</dbReference>
<dbReference type="Proteomes" id="UP000500767">
    <property type="component" value="Chromosome"/>
</dbReference>
<proteinExistence type="predicted"/>
<dbReference type="SUPFAM" id="SSF52540">
    <property type="entry name" value="P-loop containing nucleoside triphosphate hydrolases"/>
    <property type="match status" value="2"/>
</dbReference>
<dbReference type="CDD" id="cd03215">
    <property type="entry name" value="ABC_Carb_Monos_II"/>
    <property type="match status" value="1"/>
</dbReference>
<dbReference type="GO" id="GO:0005524">
    <property type="term" value="F:ATP binding"/>
    <property type="evidence" value="ECO:0007669"/>
    <property type="project" value="UniProtKB-KW"/>
</dbReference>
<dbReference type="Gene3D" id="3.40.50.300">
    <property type="entry name" value="P-loop containing nucleotide triphosphate hydrolases"/>
    <property type="match status" value="2"/>
</dbReference>
<evidence type="ECO:0000256" key="1">
    <source>
        <dbReference type="ARBA" id="ARBA00022448"/>
    </source>
</evidence>
<evidence type="ECO:0000256" key="3">
    <source>
        <dbReference type="ARBA" id="ARBA00022737"/>
    </source>
</evidence>
<gene>
    <name evidence="7" type="ORF">HN018_20420</name>
</gene>
<evidence type="ECO:0000256" key="4">
    <source>
        <dbReference type="ARBA" id="ARBA00022741"/>
    </source>
</evidence>
<dbReference type="PROSITE" id="PS50893">
    <property type="entry name" value="ABC_TRANSPORTER_2"/>
    <property type="match status" value="2"/>
</dbReference>
<organism evidence="7 8">
    <name type="scientific">Lichenicola cladoniae</name>
    <dbReference type="NCBI Taxonomy" id="1484109"/>
    <lineage>
        <taxon>Bacteria</taxon>
        <taxon>Pseudomonadati</taxon>
        <taxon>Pseudomonadota</taxon>
        <taxon>Alphaproteobacteria</taxon>
        <taxon>Acetobacterales</taxon>
        <taxon>Acetobacteraceae</taxon>
        <taxon>Lichenicola</taxon>
    </lineage>
</organism>
<keyword evidence="8" id="KW-1185">Reference proteome</keyword>
<protein>
    <submittedName>
        <fullName evidence="7">Sugar ABC transporter ATP-binding protein</fullName>
    </submittedName>
</protein>
<sequence>MQPDTISVSPPRIVLDVDRAAKIFPGNIVAVEDASLSIRAGEVHCLLGANGAGKSTLLKIIAGAHSLTRGTMTLDGVACRFRTPHEAAAAGISMIYQELDLVPQLTVAQNMLLGRVPGRWGLIDRARRTRIAEEALAKIGAGFSANATVGSLSIANQQLTAIARSLTMDAKIIIMDEPSAALNETELARVFEVIRDITAQGVAILYVSHRLGEIRAIGDRVTVLRNGSTVDTFDVASTTEQTLIEAVLGRNQALLERSARAPAREAVALDVKRLRGPHGLDIRDLRVHEGEIIGLSGLNGSGRTSFLHALFGDLRFQGEIQLGGAPYSPRRPADAIRRRVALVPEDRKTQGLMLDHAIYRNAMLPSLRRRRLITHERMRTAARPVLSDLSTRYSSLDQPVRQLSGGNQQKVVFTKWVVEGSRILLLDEPSRGLDVGAKAELYALIRGLAEDGAAIIVASSELDEIYVNCDRIWVFHEGRNIHCFDPTLASRDDILKAGLVGTAPVDTGSGGPGHSAETHS</sequence>
<evidence type="ECO:0000313" key="7">
    <source>
        <dbReference type="EMBL" id="QKE92085.1"/>
    </source>
</evidence>
<name>A0A6M8HV92_9PROT</name>
<dbReference type="AlphaFoldDB" id="A0A6M8HV92"/>
<dbReference type="SMART" id="SM00382">
    <property type="entry name" value="AAA"/>
    <property type="match status" value="2"/>
</dbReference>
<dbReference type="Pfam" id="PF00005">
    <property type="entry name" value="ABC_tran"/>
    <property type="match status" value="2"/>
</dbReference>
<feature type="domain" description="ABC transporter" evidence="6">
    <location>
        <begin position="263"/>
        <end position="502"/>
    </location>
</feature>
<dbReference type="InterPro" id="IPR003593">
    <property type="entry name" value="AAA+_ATPase"/>
</dbReference>
<dbReference type="PANTHER" id="PTHR43790:SF9">
    <property type="entry name" value="GALACTOFURANOSE TRANSPORTER ATP-BINDING PROTEIN YTFR"/>
    <property type="match status" value="1"/>
</dbReference>
<keyword evidence="4" id="KW-0547">Nucleotide-binding</keyword>
<keyword evidence="2" id="KW-0762">Sugar transport</keyword>
<dbReference type="CDD" id="cd03216">
    <property type="entry name" value="ABC_Carb_Monos_I"/>
    <property type="match status" value="1"/>
</dbReference>
<dbReference type="InterPro" id="IPR003439">
    <property type="entry name" value="ABC_transporter-like_ATP-bd"/>
</dbReference>
<dbReference type="EMBL" id="CP053708">
    <property type="protein sequence ID" value="QKE92085.1"/>
    <property type="molecule type" value="Genomic_DNA"/>
</dbReference>